<proteinExistence type="predicted"/>
<evidence type="ECO:0000256" key="1">
    <source>
        <dbReference type="SAM" id="MobiDB-lite"/>
    </source>
</evidence>
<dbReference type="EMBL" id="BKCJ010971149">
    <property type="protein sequence ID" value="GFC56847.1"/>
    <property type="molecule type" value="Genomic_DNA"/>
</dbReference>
<comment type="caution">
    <text evidence="2">The sequence shown here is derived from an EMBL/GenBank/DDBJ whole genome shotgun (WGS) entry which is preliminary data.</text>
</comment>
<gene>
    <name evidence="2" type="ORF">Tci_828817</name>
</gene>
<reference evidence="2" key="1">
    <citation type="journal article" date="2019" name="Sci. Rep.">
        <title>Draft genome of Tanacetum cinerariifolium, the natural source of mosquito coil.</title>
        <authorList>
            <person name="Yamashiro T."/>
            <person name="Shiraishi A."/>
            <person name="Satake H."/>
            <person name="Nakayama K."/>
        </authorList>
    </citation>
    <scope>NUCLEOTIDE SEQUENCE</scope>
</reference>
<evidence type="ECO:0000313" key="2">
    <source>
        <dbReference type="EMBL" id="GFC56847.1"/>
    </source>
</evidence>
<feature type="compositionally biased region" description="Basic and acidic residues" evidence="1">
    <location>
        <begin position="1"/>
        <end position="28"/>
    </location>
</feature>
<organism evidence="2">
    <name type="scientific">Tanacetum cinerariifolium</name>
    <name type="common">Dalmatian daisy</name>
    <name type="synonym">Chrysanthemum cinerariifolium</name>
    <dbReference type="NCBI Taxonomy" id="118510"/>
    <lineage>
        <taxon>Eukaryota</taxon>
        <taxon>Viridiplantae</taxon>
        <taxon>Streptophyta</taxon>
        <taxon>Embryophyta</taxon>
        <taxon>Tracheophyta</taxon>
        <taxon>Spermatophyta</taxon>
        <taxon>Magnoliopsida</taxon>
        <taxon>eudicotyledons</taxon>
        <taxon>Gunneridae</taxon>
        <taxon>Pentapetalae</taxon>
        <taxon>asterids</taxon>
        <taxon>campanulids</taxon>
        <taxon>Asterales</taxon>
        <taxon>Asteraceae</taxon>
        <taxon>Asteroideae</taxon>
        <taxon>Anthemideae</taxon>
        <taxon>Anthemidinae</taxon>
        <taxon>Tanacetum</taxon>
    </lineage>
</organism>
<feature type="compositionally biased region" description="Basic and acidic residues" evidence="1">
    <location>
        <begin position="45"/>
        <end position="64"/>
    </location>
</feature>
<feature type="non-terminal residue" evidence="2">
    <location>
        <position position="108"/>
    </location>
</feature>
<name>A0A699Q456_TANCI</name>
<protein>
    <submittedName>
        <fullName evidence="2">Uncharacterized protein</fullName>
    </submittedName>
</protein>
<sequence>MEEEDNKALKRISESQEDKVAKKQKLDEEERDPEETATPSTIIHTEPKSKDKGKGIMVREPKPLKKKTLIEHDEAYARELEAELNKNIDWDEVIEQVQRKEKEDNVVM</sequence>
<accession>A0A699Q456</accession>
<dbReference type="AlphaFoldDB" id="A0A699Q456"/>
<feature type="region of interest" description="Disordered" evidence="1">
    <location>
        <begin position="1"/>
        <end position="64"/>
    </location>
</feature>